<evidence type="ECO:0000313" key="3">
    <source>
        <dbReference type="Proteomes" id="UP000298663"/>
    </source>
</evidence>
<sequence length="116" mass="12721">MQEFPVYSVFAILSLAIVLLLIGVVLRFASIRPSIQSKNEDFWKATHIVRGALPQINFPSISTIASLPNIPRIIVDNPPDYEEARASPCPSYEEAVCVDVKSTIGRSSINLLAVIP</sequence>
<reference evidence="2 3" key="1">
    <citation type="journal article" date="2015" name="Genome Biol.">
        <title>Comparative genomics of Steinernema reveals deeply conserved gene regulatory networks.</title>
        <authorList>
            <person name="Dillman A.R."/>
            <person name="Macchietto M."/>
            <person name="Porter C.F."/>
            <person name="Rogers A."/>
            <person name="Williams B."/>
            <person name="Antoshechkin I."/>
            <person name="Lee M.M."/>
            <person name="Goodwin Z."/>
            <person name="Lu X."/>
            <person name="Lewis E.E."/>
            <person name="Goodrich-Blair H."/>
            <person name="Stock S.P."/>
            <person name="Adams B.J."/>
            <person name="Sternberg P.W."/>
            <person name="Mortazavi A."/>
        </authorList>
    </citation>
    <scope>NUCLEOTIDE SEQUENCE [LARGE SCALE GENOMIC DNA]</scope>
    <source>
        <strain evidence="2 3">ALL</strain>
    </source>
</reference>
<dbReference type="OrthoDB" id="10524617at2759"/>
<dbReference type="EMBL" id="AZBU02000008">
    <property type="protein sequence ID" value="TKR68532.1"/>
    <property type="molecule type" value="Genomic_DNA"/>
</dbReference>
<evidence type="ECO:0000313" key="2">
    <source>
        <dbReference type="EMBL" id="TKR68532.1"/>
    </source>
</evidence>
<keyword evidence="1" id="KW-0812">Transmembrane</keyword>
<evidence type="ECO:0000256" key="1">
    <source>
        <dbReference type="SAM" id="Phobius"/>
    </source>
</evidence>
<comment type="caution">
    <text evidence="2">The sequence shown here is derived from an EMBL/GenBank/DDBJ whole genome shotgun (WGS) entry which is preliminary data.</text>
</comment>
<name>A0A4U5MH84_STECR</name>
<dbReference type="Proteomes" id="UP000298663">
    <property type="component" value="Unassembled WGS sequence"/>
</dbReference>
<keyword evidence="3" id="KW-1185">Reference proteome</keyword>
<feature type="transmembrane region" description="Helical" evidence="1">
    <location>
        <begin position="6"/>
        <end position="29"/>
    </location>
</feature>
<reference evidence="2 3" key="2">
    <citation type="journal article" date="2019" name="G3 (Bethesda)">
        <title>Hybrid Assembly of the Genome of the Entomopathogenic Nematode Steinernema carpocapsae Identifies the X-Chromosome.</title>
        <authorList>
            <person name="Serra L."/>
            <person name="Macchietto M."/>
            <person name="Macias-Munoz A."/>
            <person name="McGill C.J."/>
            <person name="Rodriguez I.M."/>
            <person name="Rodriguez B."/>
            <person name="Murad R."/>
            <person name="Mortazavi A."/>
        </authorList>
    </citation>
    <scope>NUCLEOTIDE SEQUENCE [LARGE SCALE GENOMIC DNA]</scope>
    <source>
        <strain evidence="2 3">ALL</strain>
    </source>
</reference>
<dbReference type="AlphaFoldDB" id="A0A4U5MH84"/>
<organism evidence="2 3">
    <name type="scientific">Steinernema carpocapsae</name>
    <name type="common">Entomopathogenic nematode</name>
    <dbReference type="NCBI Taxonomy" id="34508"/>
    <lineage>
        <taxon>Eukaryota</taxon>
        <taxon>Metazoa</taxon>
        <taxon>Ecdysozoa</taxon>
        <taxon>Nematoda</taxon>
        <taxon>Chromadorea</taxon>
        <taxon>Rhabditida</taxon>
        <taxon>Tylenchina</taxon>
        <taxon>Panagrolaimomorpha</taxon>
        <taxon>Strongyloidoidea</taxon>
        <taxon>Steinernematidae</taxon>
        <taxon>Steinernema</taxon>
    </lineage>
</organism>
<gene>
    <name evidence="2" type="ORF">L596_024501</name>
</gene>
<protein>
    <submittedName>
        <fullName evidence="2">Uncharacterized protein</fullName>
    </submittedName>
</protein>
<keyword evidence="1" id="KW-1133">Transmembrane helix</keyword>
<proteinExistence type="predicted"/>
<accession>A0A4U5MH84</accession>
<keyword evidence="1" id="KW-0472">Membrane</keyword>